<keyword evidence="4" id="KW-0238">DNA-binding</keyword>
<keyword evidence="6" id="KW-0539">Nucleus</keyword>
<keyword evidence="3" id="KW-0805">Transcription regulation</keyword>
<keyword evidence="9" id="KW-1185">Reference proteome</keyword>
<dbReference type="GO" id="GO:0003700">
    <property type="term" value="F:DNA-binding transcription factor activity"/>
    <property type="evidence" value="ECO:0007669"/>
    <property type="project" value="InterPro"/>
</dbReference>
<dbReference type="InterPro" id="IPR003657">
    <property type="entry name" value="WRKY_dom"/>
</dbReference>
<evidence type="ECO:0000256" key="5">
    <source>
        <dbReference type="ARBA" id="ARBA00023163"/>
    </source>
</evidence>
<dbReference type="Pfam" id="PF03106">
    <property type="entry name" value="WRKY"/>
    <property type="match status" value="1"/>
</dbReference>
<evidence type="ECO:0000256" key="6">
    <source>
        <dbReference type="ARBA" id="ARBA00023242"/>
    </source>
</evidence>
<dbReference type="PROSITE" id="PS50811">
    <property type="entry name" value="WRKY"/>
    <property type="match status" value="1"/>
</dbReference>
<evidence type="ECO:0000256" key="4">
    <source>
        <dbReference type="ARBA" id="ARBA00023125"/>
    </source>
</evidence>
<sequence length="343" mass="37309">MEAVEGAEVNWFDDFEFSPVELVQELQEEKCSQLMNTLEIEEIHYESTINTLFSAVYSGPTIGDVESALSVTNARCKSRPLCVLILNHSSSARSISVSNSLSVLISCRLCLSEKSLGKMEHKYTLRIKTCGNGLADDGYKWRKYGQKSIKNSPNPRSYYRCTNPRCNAKKQVERSVEDPEMLIVTYEGLHLHYTYSHLLLPRSPPPPPDYSDAGIHVAKKLRSQSMAEVFDDNTLASAEMARVNSFAEDAAVSTPPVAVGLPGSAAFVGPVVAAGGDALMHGVFEDACQKSSQGLLEDVVPLLVRKPCSSTASSSPASSPSYSSLSWSTDYSSFDLGVLSGIM</sequence>
<dbReference type="FunFam" id="2.20.25.80:FF:000006">
    <property type="entry name" value="WRKY transcription factor"/>
    <property type="match status" value="1"/>
</dbReference>
<protein>
    <submittedName>
        <fullName evidence="8">WRKY transcription factor 49 isoform X1</fullName>
    </submittedName>
</protein>
<accession>A0AAQ3K9X1</accession>
<keyword evidence="2" id="KW-0677">Repeat</keyword>
<gene>
    <name evidence="8" type="ORF">Cni_G13454</name>
</gene>
<evidence type="ECO:0000259" key="7">
    <source>
        <dbReference type="PROSITE" id="PS50811"/>
    </source>
</evidence>
<feature type="domain" description="WRKY" evidence="7">
    <location>
        <begin position="130"/>
        <end position="195"/>
    </location>
</feature>
<evidence type="ECO:0000256" key="1">
    <source>
        <dbReference type="ARBA" id="ARBA00004123"/>
    </source>
</evidence>
<comment type="subcellular location">
    <subcellularLocation>
        <location evidence="1">Nucleus</location>
    </subcellularLocation>
</comment>
<dbReference type="InterPro" id="IPR036576">
    <property type="entry name" value="WRKY_dom_sf"/>
</dbReference>
<evidence type="ECO:0000256" key="3">
    <source>
        <dbReference type="ARBA" id="ARBA00023015"/>
    </source>
</evidence>
<name>A0AAQ3K9X1_9LILI</name>
<proteinExistence type="predicted"/>
<evidence type="ECO:0000313" key="9">
    <source>
        <dbReference type="Proteomes" id="UP001327560"/>
    </source>
</evidence>
<dbReference type="EMBL" id="CP136893">
    <property type="protein sequence ID" value="WOL04732.1"/>
    <property type="molecule type" value="Genomic_DNA"/>
</dbReference>
<dbReference type="AlphaFoldDB" id="A0AAQ3K9X1"/>
<organism evidence="8 9">
    <name type="scientific">Canna indica</name>
    <name type="common">Indian-shot</name>
    <dbReference type="NCBI Taxonomy" id="4628"/>
    <lineage>
        <taxon>Eukaryota</taxon>
        <taxon>Viridiplantae</taxon>
        <taxon>Streptophyta</taxon>
        <taxon>Embryophyta</taxon>
        <taxon>Tracheophyta</taxon>
        <taxon>Spermatophyta</taxon>
        <taxon>Magnoliopsida</taxon>
        <taxon>Liliopsida</taxon>
        <taxon>Zingiberales</taxon>
        <taxon>Cannaceae</taxon>
        <taxon>Canna</taxon>
    </lineage>
</organism>
<dbReference type="GO" id="GO:0005634">
    <property type="term" value="C:nucleus"/>
    <property type="evidence" value="ECO:0007669"/>
    <property type="project" value="UniProtKB-SubCell"/>
</dbReference>
<dbReference type="SMART" id="SM00774">
    <property type="entry name" value="WRKY"/>
    <property type="match status" value="1"/>
</dbReference>
<dbReference type="InterPro" id="IPR044810">
    <property type="entry name" value="WRKY_plant"/>
</dbReference>
<dbReference type="GO" id="GO:0043565">
    <property type="term" value="F:sequence-specific DNA binding"/>
    <property type="evidence" value="ECO:0007669"/>
    <property type="project" value="InterPro"/>
</dbReference>
<keyword evidence="5" id="KW-0804">Transcription</keyword>
<dbReference type="PANTHER" id="PTHR31221:SF42">
    <property type="entry name" value="WRKY TRANSCRIPTION FACTOR 49-RELATED"/>
    <property type="match status" value="1"/>
</dbReference>
<evidence type="ECO:0000256" key="2">
    <source>
        <dbReference type="ARBA" id="ARBA00022737"/>
    </source>
</evidence>
<dbReference type="Proteomes" id="UP001327560">
    <property type="component" value="Chromosome 4"/>
</dbReference>
<dbReference type="Gene3D" id="2.20.25.80">
    <property type="entry name" value="WRKY domain"/>
    <property type="match status" value="1"/>
</dbReference>
<dbReference type="SUPFAM" id="SSF118290">
    <property type="entry name" value="WRKY DNA-binding domain"/>
    <property type="match status" value="1"/>
</dbReference>
<reference evidence="8 9" key="1">
    <citation type="submission" date="2023-10" db="EMBL/GenBank/DDBJ databases">
        <title>Chromosome-scale genome assembly provides insights into flower coloration mechanisms of Canna indica.</title>
        <authorList>
            <person name="Li C."/>
        </authorList>
    </citation>
    <scope>NUCLEOTIDE SEQUENCE [LARGE SCALE GENOMIC DNA]</scope>
    <source>
        <tissue evidence="8">Flower</tissue>
    </source>
</reference>
<dbReference type="PANTHER" id="PTHR31221">
    <property type="entry name" value="WRKY TRANSCRIPTION FACTOR PROTEIN 1-RELATED"/>
    <property type="match status" value="1"/>
</dbReference>
<evidence type="ECO:0000313" key="8">
    <source>
        <dbReference type="EMBL" id="WOL04732.1"/>
    </source>
</evidence>